<dbReference type="OrthoDB" id="2654453at2759"/>
<dbReference type="PANTHER" id="PTHR19857:SF8">
    <property type="entry name" value="ANGIO-ASSOCIATED MIGRATORY CELL PROTEIN"/>
    <property type="match status" value="1"/>
</dbReference>
<keyword evidence="1" id="KW-0853">WD repeat</keyword>
<protein>
    <recommendedName>
        <fullName evidence="6">WD40 repeat-like protein</fullName>
    </recommendedName>
</protein>
<organism evidence="4 5">
    <name type="scientific">Hydnomerulius pinastri MD-312</name>
    <dbReference type="NCBI Taxonomy" id="994086"/>
    <lineage>
        <taxon>Eukaryota</taxon>
        <taxon>Fungi</taxon>
        <taxon>Dikarya</taxon>
        <taxon>Basidiomycota</taxon>
        <taxon>Agaricomycotina</taxon>
        <taxon>Agaricomycetes</taxon>
        <taxon>Agaricomycetidae</taxon>
        <taxon>Boletales</taxon>
        <taxon>Boletales incertae sedis</taxon>
        <taxon>Leucogyrophana</taxon>
    </lineage>
</organism>
<dbReference type="Proteomes" id="UP000053820">
    <property type="component" value="Unassembled WGS sequence"/>
</dbReference>
<evidence type="ECO:0000256" key="1">
    <source>
        <dbReference type="ARBA" id="ARBA00022574"/>
    </source>
</evidence>
<keyword evidence="5" id="KW-1185">Reference proteome</keyword>
<dbReference type="EMBL" id="KN839844">
    <property type="protein sequence ID" value="KIJ65077.1"/>
    <property type="molecule type" value="Genomic_DNA"/>
</dbReference>
<dbReference type="HOGENOM" id="CLU_042559_3_0_1"/>
<dbReference type="InterPro" id="IPR015943">
    <property type="entry name" value="WD40/YVTN_repeat-like_dom_sf"/>
</dbReference>
<keyword evidence="2" id="KW-0677">Repeat</keyword>
<dbReference type="PANTHER" id="PTHR19857">
    <property type="entry name" value="MITOCHONDRIAL DIVISION PROTEIN 1-RELATED"/>
    <property type="match status" value="1"/>
</dbReference>
<keyword evidence="3" id="KW-1133">Transmembrane helix</keyword>
<evidence type="ECO:0000313" key="5">
    <source>
        <dbReference type="Proteomes" id="UP000053820"/>
    </source>
</evidence>
<dbReference type="SUPFAM" id="SSF50978">
    <property type="entry name" value="WD40 repeat-like"/>
    <property type="match status" value="1"/>
</dbReference>
<dbReference type="Gene3D" id="2.130.10.10">
    <property type="entry name" value="YVTN repeat-like/Quinoprotein amine dehydrogenase"/>
    <property type="match status" value="2"/>
</dbReference>
<feature type="transmembrane region" description="Helical" evidence="3">
    <location>
        <begin position="357"/>
        <end position="378"/>
    </location>
</feature>
<gene>
    <name evidence="4" type="ORF">HYDPIDRAFT_27805</name>
</gene>
<evidence type="ECO:0000256" key="3">
    <source>
        <dbReference type="SAM" id="Phobius"/>
    </source>
</evidence>
<evidence type="ECO:0008006" key="6">
    <source>
        <dbReference type="Google" id="ProtNLM"/>
    </source>
</evidence>
<keyword evidence="3" id="KW-0472">Membrane</keyword>
<dbReference type="InterPro" id="IPR001680">
    <property type="entry name" value="WD40_rpt"/>
</dbReference>
<dbReference type="InterPro" id="IPR036322">
    <property type="entry name" value="WD40_repeat_dom_sf"/>
</dbReference>
<sequence>MFSAIATVFTQSLQRYTNVASFTPNTPSVHALAISNDGDFLASGGKDGIKLWNIKSRKELTCSNHESYGAVSCATWMKTKHGAMSETLCYGTGLGYLIFLRPNPVDKNFQEICARRLGSGFEITCVAWDMTWSEAGSRIAVGMRDNVVQVLLLNANSQLQPVFAGRLENTVPKSITFVPRGSVYIFGLYDGNIIKMNAIDGAILSEHCCDSVIGCAAVSPKKELAVIDNATNGFTLYRLDSGKPLRTFVTDPPSVPVPKQVAFGEESKVVIGGSDNGFVYIFERRTGQLLEKLPHSKTGLVQTISVRDIGGRCIVASASPSVGRKKAAIRVWVHEYETYKASAGSDKWGTCMSTVKIVALILGVVLVIISTGIGILALKPDIVVTCAISIPQISQWCARLPVQRPVHSPEAPLSQELPKVQQEIPMASKSDLETLKELALHLMDLAQAASRETVHAHRDMAAGHGRMGVIEYGEVEAGRQNMAVGSMDDPKTVRETSVIYL</sequence>
<keyword evidence="3" id="KW-0812">Transmembrane</keyword>
<accession>A0A0C9WGA3</accession>
<proteinExistence type="predicted"/>
<dbReference type="Pfam" id="PF00400">
    <property type="entry name" value="WD40"/>
    <property type="match status" value="1"/>
</dbReference>
<name>A0A0C9WGA3_9AGAM</name>
<evidence type="ECO:0000313" key="4">
    <source>
        <dbReference type="EMBL" id="KIJ65077.1"/>
    </source>
</evidence>
<reference evidence="4 5" key="1">
    <citation type="submission" date="2014-04" db="EMBL/GenBank/DDBJ databases">
        <title>Evolutionary Origins and Diversification of the Mycorrhizal Mutualists.</title>
        <authorList>
            <consortium name="DOE Joint Genome Institute"/>
            <consortium name="Mycorrhizal Genomics Consortium"/>
            <person name="Kohler A."/>
            <person name="Kuo A."/>
            <person name="Nagy L.G."/>
            <person name="Floudas D."/>
            <person name="Copeland A."/>
            <person name="Barry K.W."/>
            <person name="Cichocki N."/>
            <person name="Veneault-Fourrey C."/>
            <person name="LaButti K."/>
            <person name="Lindquist E.A."/>
            <person name="Lipzen A."/>
            <person name="Lundell T."/>
            <person name="Morin E."/>
            <person name="Murat C."/>
            <person name="Riley R."/>
            <person name="Ohm R."/>
            <person name="Sun H."/>
            <person name="Tunlid A."/>
            <person name="Henrissat B."/>
            <person name="Grigoriev I.V."/>
            <person name="Hibbett D.S."/>
            <person name="Martin F."/>
        </authorList>
    </citation>
    <scope>NUCLEOTIDE SEQUENCE [LARGE SCALE GENOMIC DNA]</scope>
    <source>
        <strain evidence="4 5">MD-312</strain>
    </source>
</reference>
<dbReference type="InterPro" id="IPR051179">
    <property type="entry name" value="WD_repeat_multifunction"/>
</dbReference>
<dbReference type="AlphaFoldDB" id="A0A0C9WGA3"/>
<evidence type="ECO:0000256" key="2">
    <source>
        <dbReference type="ARBA" id="ARBA00022737"/>
    </source>
</evidence>
<dbReference type="SMART" id="SM00320">
    <property type="entry name" value="WD40"/>
    <property type="match status" value="2"/>
</dbReference>